<proteinExistence type="predicted"/>
<keyword evidence="1" id="KW-1185">Reference proteome</keyword>
<sequence>MDPELSGQERDVTLVGENYAARKSLPRPPRCAAVSLTVSSTYRDAMSVVKREVKLSELDKTESRLRRAITGALLFEISGQETESKASRLAERMAATLKDLPAKVTVPRRTAELRVTGLEDSVTSEEVTAAIAEAGGCHADEVNVGVIRSAPRGLGSVWLRCPLTTASKISRGGDARPGGRINIGWSASLTERRIGLAAVAEPYSIPDASRGAGDLIGLVTIFWTGIAVTPPAW</sequence>
<dbReference type="GeneID" id="117238962"/>
<reference evidence="2" key="1">
    <citation type="submission" date="2025-08" db="UniProtKB">
        <authorList>
            <consortium name="RefSeq"/>
        </authorList>
    </citation>
    <scope>IDENTIFICATION</scope>
    <source>
        <tissue evidence="2">Muscle</tissue>
    </source>
</reference>
<dbReference type="Proteomes" id="UP000504631">
    <property type="component" value="Unplaced"/>
</dbReference>
<dbReference type="KEGG" id="bvk:117238962"/>
<evidence type="ECO:0000313" key="2">
    <source>
        <dbReference type="RefSeq" id="XP_033360079.1"/>
    </source>
</evidence>
<gene>
    <name evidence="2" type="primary">LOC117238962</name>
</gene>
<dbReference type="AlphaFoldDB" id="A0A6J3L7X5"/>
<organism evidence="1 2">
    <name type="scientific">Bombus vosnesenskii</name>
    <dbReference type="NCBI Taxonomy" id="207650"/>
    <lineage>
        <taxon>Eukaryota</taxon>
        <taxon>Metazoa</taxon>
        <taxon>Ecdysozoa</taxon>
        <taxon>Arthropoda</taxon>
        <taxon>Hexapoda</taxon>
        <taxon>Insecta</taxon>
        <taxon>Pterygota</taxon>
        <taxon>Neoptera</taxon>
        <taxon>Endopterygota</taxon>
        <taxon>Hymenoptera</taxon>
        <taxon>Apocrita</taxon>
        <taxon>Aculeata</taxon>
        <taxon>Apoidea</taxon>
        <taxon>Anthophila</taxon>
        <taxon>Apidae</taxon>
        <taxon>Bombus</taxon>
        <taxon>Pyrobombus</taxon>
    </lineage>
</organism>
<name>A0A6J3L7X5_9HYME</name>
<protein>
    <submittedName>
        <fullName evidence="2">Uncharacterized protein LOC117238962</fullName>
    </submittedName>
</protein>
<dbReference type="RefSeq" id="XP_033360079.1">
    <property type="nucleotide sequence ID" value="XM_033504188.1"/>
</dbReference>
<accession>A0A6J3L7X5</accession>
<evidence type="ECO:0000313" key="1">
    <source>
        <dbReference type="Proteomes" id="UP000504631"/>
    </source>
</evidence>